<dbReference type="GeneTree" id="ENSGT00390000017379"/>
<organism evidence="12 13">
    <name type="scientific">Oncorhynchus tshawytscha</name>
    <name type="common">Chinook salmon</name>
    <name type="synonym">Salmo tshawytscha</name>
    <dbReference type="NCBI Taxonomy" id="74940"/>
    <lineage>
        <taxon>Eukaryota</taxon>
        <taxon>Metazoa</taxon>
        <taxon>Chordata</taxon>
        <taxon>Craniata</taxon>
        <taxon>Vertebrata</taxon>
        <taxon>Euteleostomi</taxon>
        <taxon>Actinopterygii</taxon>
        <taxon>Neopterygii</taxon>
        <taxon>Teleostei</taxon>
        <taxon>Protacanthopterygii</taxon>
        <taxon>Salmoniformes</taxon>
        <taxon>Salmonidae</taxon>
        <taxon>Salmoninae</taxon>
        <taxon>Oncorhynchus</taxon>
    </lineage>
</organism>
<dbReference type="GO" id="GO:0006357">
    <property type="term" value="P:regulation of transcription by RNA polymerase II"/>
    <property type="evidence" value="ECO:0007669"/>
    <property type="project" value="InterPro"/>
</dbReference>
<keyword evidence="6 11" id="KW-0010">Activator</keyword>
<name>A0AAZ3R7H0_ONCTS</name>
<dbReference type="SUPFAM" id="SSF140718">
    <property type="entry name" value="Mediator hinge subcomplex-like"/>
    <property type="match status" value="1"/>
</dbReference>
<comment type="similarity">
    <text evidence="2 11">Belongs to the Mediator complex subunit 9 family.</text>
</comment>
<evidence type="ECO:0000256" key="10">
    <source>
        <dbReference type="ARBA" id="ARBA00031260"/>
    </source>
</evidence>
<dbReference type="GO" id="GO:0016592">
    <property type="term" value="C:mediator complex"/>
    <property type="evidence" value="ECO:0007669"/>
    <property type="project" value="InterPro"/>
</dbReference>
<evidence type="ECO:0000256" key="11">
    <source>
        <dbReference type="RuleBase" id="RU364145"/>
    </source>
</evidence>
<dbReference type="InterPro" id="IPR011425">
    <property type="entry name" value="Med9"/>
</dbReference>
<evidence type="ECO:0000256" key="2">
    <source>
        <dbReference type="ARBA" id="ARBA00008089"/>
    </source>
</evidence>
<dbReference type="Proteomes" id="UP000694402">
    <property type="component" value="Unassembled WGS sequence"/>
</dbReference>
<dbReference type="GO" id="GO:0003712">
    <property type="term" value="F:transcription coregulator activity"/>
    <property type="evidence" value="ECO:0007669"/>
    <property type="project" value="InterPro"/>
</dbReference>
<evidence type="ECO:0000256" key="9">
    <source>
        <dbReference type="ARBA" id="ARBA00025687"/>
    </source>
</evidence>
<sequence>MRSRHVPDMHVLNFIYAATIFSFNGTVSTCIQSGPQKSHCYCMSPGIYLRLYLSLSWQSDHCSMGMKSMDKDSMDVNQELTKLKTKIQETREKILAMPEIESSPGEQQEQLKTMREKVDTKTQLLQKYKGLCVFDSPKS</sequence>
<evidence type="ECO:0000256" key="1">
    <source>
        <dbReference type="ARBA" id="ARBA00004123"/>
    </source>
</evidence>
<keyword evidence="7 11" id="KW-0804">Transcription</keyword>
<dbReference type="PANTHER" id="PTHR20844:SF0">
    <property type="entry name" value="MEDIATOR OF RNA POLYMERASE II TRANSCRIPTION SUBUNIT 9"/>
    <property type="match status" value="1"/>
</dbReference>
<accession>A0AAZ3R7H0</accession>
<reference evidence="12" key="3">
    <citation type="submission" date="2025-09" db="UniProtKB">
        <authorList>
            <consortium name="Ensembl"/>
        </authorList>
    </citation>
    <scope>IDENTIFICATION</scope>
</reference>
<keyword evidence="5" id="KW-0175">Coiled coil</keyword>
<dbReference type="Pfam" id="PF07544">
    <property type="entry name" value="Med9"/>
    <property type="match status" value="1"/>
</dbReference>
<dbReference type="PANTHER" id="PTHR20844">
    <property type="entry name" value="MEDIATOR OF RNA POLYMERASE II TRANSCRIPTION, SUBUNIT 9"/>
    <property type="match status" value="1"/>
</dbReference>
<reference evidence="12" key="2">
    <citation type="submission" date="2025-08" db="UniProtKB">
        <authorList>
            <consortium name="Ensembl"/>
        </authorList>
    </citation>
    <scope>IDENTIFICATION</scope>
</reference>
<comment type="subcellular location">
    <subcellularLocation>
        <location evidence="1 11">Nucleus</location>
    </subcellularLocation>
</comment>
<evidence type="ECO:0000256" key="6">
    <source>
        <dbReference type="ARBA" id="ARBA00023159"/>
    </source>
</evidence>
<reference evidence="13" key="1">
    <citation type="journal article" date="2018" name="PLoS ONE">
        <title>Chinook salmon (Oncorhynchus tshawytscha) genome and transcriptome.</title>
        <authorList>
            <person name="Christensen K.A."/>
            <person name="Leong J.S."/>
            <person name="Sakhrani D."/>
            <person name="Biagi C.A."/>
            <person name="Minkley D.R."/>
            <person name="Withler R.E."/>
            <person name="Rondeau E.B."/>
            <person name="Koop B.F."/>
            <person name="Devlin R.H."/>
        </authorList>
    </citation>
    <scope>NUCLEOTIDE SEQUENCE [LARGE SCALE GENOMIC DNA]</scope>
</reference>
<comment type="function">
    <text evidence="9 11">Component of the Mediator complex, a coactivator involved in the regulated transcription of nearly all RNA polymerase II-dependent genes. Mediator functions as a bridge to convey information from gene-specific regulatory proteins to the basal RNA polymerase II transcription machinery. Mediator is recruited to promoters by direct interactions with regulatory proteins and serves as a scaffold for the assembly of a functional preinitiation complex with RNA polymerase II and the general transcription factors.</text>
</comment>
<protein>
    <recommendedName>
        <fullName evidence="3 11">Mediator of RNA polymerase II transcription subunit 9</fullName>
    </recommendedName>
    <alternativeName>
        <fullName evidence="10 11">Mediator complex subunit 9</fullName>
    </alternativeName>
</protein>
<evidence type="ECO:0000256" key="4">
    <source>
        <dbReference type="ARBA" id="ARBA00023015"/>
    </source>
</evidence>
<evidence type="ECO:0000313" key="12">
    <source>
        <dbReference type="Ensembl" id="ENSOTSP00005136079.1"/>
    </source>
</evidence>
<keyword evidence="13" id="KW-1185">Reference proteome</keyword>
<evidence type="ECO:0000313" key="13">
    <source>
        <dbReference type="Proteomes" id="UP000694402"/>
    </source>
</evidence>
<keyword evidence="4 11" id="KW-0805">Transcription regulation</keyword>
<evidence type="ECO:0000256" key="3">
    <source>
        <dbReference type="ARBA" id="ARBA00020636"/>
    </source>
</evidence>
<comment type="subunit">
    <text evidence="11">Component of the Mediator complex.</text>
</comment>
<dbReference type="Ensembl" id="ENSOTST00005163963.1">
    <property type="protein sequence ID" value="ENSOTSP00005136079.1"/>
    <property type="gene ID" value="ENSOTSG00005060804.1"/>
</dbReference>
<gene>
    <name evidence="11 12" type="primary">MED9</name>
</gene>
<keyword evidence="8 11" id="KW-0539">Nucleus</keyword>
<evidence type="ECO:0000256" key="5">
    <source>
        <dbReference type="ARBA" id="ARBA00023054"/>
    </source>
</evidence>
<proteinExistence type="inferred from homology"/>
<dbReference type="InterPro" id="IPR037212">
    <property type="entry name" value="Med7/Med21-like"/>
</dbReference>
<dbReference type="AlphaFoldDB" id="A0AAZ3R7H0"/>
<evidence type="ECO:0000256" key="8">
    <source>
        <dbReference type="ARBA" id="ARBA00023242"/>
    </source>
</evidence>
<evidence type="ECO:0000256" key="7">
    <source>
        <dbReference type="ARBA" id="ARBA00023163"/>
    </source>
</evidence>
<dbReference type="InterPro" id="IPR039242">
    <property type="entry name" value="MED9_metazoa"/>
</dbReference>